<gene>
    <name evidence="1" type="ORF">O0554_24765</name>
</gene>
<organism evidence="1 2">
    <name type="scientific">Brevibacillus laterosporus</name>
    <name type="common">Bacillus laterosporus</name>
    <dbReference type="NCBI Taxonomy" id="1465"/>
    <lineage>
        <taxon>Bacteria</taxon>
        <taxon>Bacillati</taxon>
        <taxon>Bacillota</taxon>
        <taxon>Bacilli</taxon>
        <taxon>Bacillales</taxon>
        <taxon>Paenibacillaceae</taxon>
        <taxon>Brevibacillus</taxon>
    </lineage>
</organism>
<dbReference type="Proteomes" id="UP001077662">
    <property type="component" value="Unassembled WGS sequence"/>
</dbReference>
<name>A0AAP3GE65_BRELA</name>
<evidence type="ECO:0000313" key="1">
    <source>
        <dbReference type="EMBL" id="MCZ0810059.1"/>
    </source>
</evidence>
<protein>
    <submittedName>
        <fullName evidence="1">Uncharacterized protein</fullName>
    </submittedName>
</protein>
<dbReference type="RefSeq" id="WP_258434870.1">
    <property type="nucleotide sequence ID" value="NZ_JANSGW010000053.1"/>
</dbReference>
<proteinExistence type="predicted"/>
<sequence length="168" mass="19576">MGRAKSYMDEEKAIRYAEYLNKERGESYKPEGIHKFYSEYLNKEHGESYKPEDIHKLIDDSYELVLHKSEFLKAVLDTIDNPDDDFGWDLDVSFLSRATKIDENLILFVMERGDHTWLRSIVIATIGLMPLARLALDYYGIGYFLSIHKSDAGIRHIGDDYYSICVYT</sequence>
<evidence type="ECO:0000313" key="2">
    <source>
        <dbReference type="Proteomes" id="UP001077662"/>
    </source>
</evidence>
<reference evidence="1" key="1">
    <citation type="submission" date="2022-09" db="EMBL/GenBank/DDBJ databases">
        <title>Genome analysis and characterization of larvicidal activity of Brevibacillus strains.</title>
        <authorList>
            <person name="Patrusheva E.V."/>
            <person name="Izotova A.O."/>
            <person name="Toshchakov S.V."/>
            <person name="Sineoky S.P."/>
        </authorList>
    </citation>
    <scope>NUCLEOTIDE SEQUENCE</scope>
    <source>
        <strain evidence="1">VKPM_B-13247</strain>
    </source>
</reference>
<dbReference type="EMBL" id="JAPTNE010000053">
    <property type="protein sequence ID" value="MCZ0810059.1"/>
    <property type="molecule type" value="Genomic_DNA"/>
</dbReference>
<accession>A0AAP3GE65</accession>
<dbReference type="AlphaFoldDB" id="A0AAP3GE65"/>
<comment type="caution">
    <text evidence="1">The sequence shown here is derived from an EMBL/GenBank/DDBJ whole genome shotgun (WGS) entry which is preliminary data.</text>
</comment>